<feature type="signal peptide" evidence="1">
    <location>
        <begin position="1"/>
        <end position="17"/>
    </location>
</feature>
<feature type="chain" id="PRO_5036892619" description="Tetratricopeptide repeat protein" evidence="1">
    <location>
        <begin position="18"/>
        <end position="134"/>
    </location>
</feature>
<reference evidence="2" key="1">
    <citation type="submission" date="2020-03" db="EMBL/GenBank/DDBJ databases">
        <title>Solimonas marina sp. nov., isolated from deep seawater of the Pacific Ocean.</title>
        <authorList>
            <person name="Liu X."/>
            <person name="Lai Q."/>
            <person name="Sun F."/>
            <person name="Gai Y."/>
            <person name="Li G."/>
            <person name="Shao Z."/>
        </authorList>
    </citation>
    <scope>NUCLEOTIDE SEQUENCE</scope>
    <source>
        <strain evidence="2">C16B3</strain>
    </source>
</reference>
<dbReference type="SUPFAM" id="SSF48452">
    <property type="entry name" value="TPR-like"/>
    <property type="match status" value="1"/>
</dbReference>
<dbReference type="Gene3D" id="1.25.40.10">
    <property type="entry name" value="Tetratricopeptide repeat domain"/>
    <property type="match status" value="1"/>
</dbReference>
<organism evidence="2 3">
    <name type="scientific">Solimonas marina</name>
    <dbReference type="NCBI Taxonomy" id="2714601"/>
    <lineage>
        <taxon>Bacteria</taxon>
        <taxon>Pseudomonadati</taxon>
        <taxon>Pseudomonadota</taxon>
        <taxon>Gammaproteobacteria</taxon>
        <taxon>Nevskiales</taxon>
        <taxon>Nevskiaceae</taxon>
        <taxon>Solimonas</taxon>
    </lineage>
</organism>
<dbReference type="InterPro" id="IPR011990">
    <property type="entry name" value="TPR-like_helical_dom_sf"/>
</dbReference>
<evidence type="ECO:0008006" key="4">
    <source>
        <dbReference type="Google" id="ProtNLM"/>
    </source>
</evidence>
<dbReference type="EMBL" id="JAAVXB010000009">
    <property type="protein sequence ID" value="NKF23727.1"/>
    <property type="molecule type" value="Genomic_DNA"/>
</dbReference>
<keyword evidence="1" id="KW-0732">Signal</keyword>
<dbReference type="Proteomes" id="UP000653472">
    <property type="component" value="Unassembled WGS sequence"/>
</dbReference>
<dbReference type="RefSeq" id="WP_168149047.1">
    <property type="nucleotide sequence ID" value="NZ_JAAVXB010000009.1"/>
</dbReference>
<sequence>MKAWIAALLLVPTVAVAQSGAAPTSAQLQSLLENGKVSQAVTTLEDSLGDNPFDPVQLNNLAVVRTRDGDVYTALQLLDRAARLEPDQPVIADNRKKLREWIAAKIGANKQQMDAVPLDHLPSMLPDPPPLWDE</sequence>
<protein>
    <recommendedName>
        <fullName evidence="4">Tetratricopeptide repeat protein</fullName>
    </recommendedName>
</protein>
<evidence type="ECO:0000256" key="1">
    <source>
        <dbReference type="SAM" id="SignalP"/>
    </source>
</evidence>
<dbReference type="AlphaFoldDB" id="A0A969WB46"/>
<keyword evidence="3" id="KW-1185">Reference proteome</keyword>
<evidence type="ECO:0000313" key="3">
    <source>
        <dbReference type="Proteomes" id="UP000653472"/>
    </source>
</evidence>
<evidence type="ECO:0000313" key="2">
    <source>
        <dbReference type="EMBL" id="NKF23727.1"/>
    </source>
</evidence>
<accession>A0A969WB46</accession>
<gene>
    <name evidence="2" type="ORF">G7Y82_15520</name>
</gene>
<proteinExistence type="predicted"/>
<comment type="caution">
    <text evidence="2">The sequence shown here is derived from an EMBL/GenBank/DDBJ whole genome shotgun (WGS) entry which is preliminary data.</text>
</comment>
<name>A0A969WB46_9GAMM</name>